<evidence type="ECO:0000256" key="2">
    <source>
        <dbReference type="SAM" id="MobiDB-lite"/>
    </source>
</evidence>
<feature type="compositionally biased region" description="Basic and acidic residues" evidence="2">
    <location>
        <begin position="864"/>
        <end position="885"/>
    </location>
</feature>
<dbReference type="EMBL" id="CAJNDS010002294">
    <property type="protein sequence ID" value="CAE7415419.1"/>
    <property type="molecule type" value="Genomic_DNA"/>
</dbReference>
<keyword evidence="1" id="KW-0175">Coiled coil</keyword>
<dbReference type="Proteomes" id="UP000604046">
    <property type="component" value="Unassembled WGS sequence"/>
</dbReference>
<evidence type="ECO:0000256" key="1">
    <source>
        <dbReference type="SAM" id="Coils"/>
    </source>
</evidence>
<feature type="region of interest" description="Disordered" evidence="2">
    <location>
        <begin position="509"/>
        <end position="555"/>
    </location>
</feature>
<comment type="caution">
    <text evidence="3">The sequence shown here is derived from an EMBL/GenBank/DDBJ whole genome shotgun (WGS) entry which is preliminary data.</text>
</comment>
<feature type="compositionally biased region" description="Basic and acidic residues" evidence="2">
    <location>
        <begin position="805"/>
        <end position="846"/>
    </location>
</feature>
<feature type="compositionally biased region" description="Polar residues" evidence="2">
    <location>
        <begin position="531"/>
        <end position="544"/>
    </location>
</feature>
<reference evidence="3" key="1">
    <citation type="submission" date="2021-02" db="EMBL/GenBank/DDBJ databases">
        <authorList>
            <person name="Dougan E. K."/>
            <person name="Rhodes N."/>
            <person name="Thang M."/>
            <person name="Chan C."/>
        </authorList>
    </citation>
    <scope>NUCLEOTIDE SEQUENCE</scope>
</reference>
<gene>
    <name evidence="3" type="ORF">SNAT2548_LOCUS22581</name>
</gene>
<feature type="coiled-coil region" evidence="1">
    <location>
        <begin position="896"/>
        <end position="923"/>
    </location>
</feature>
<dbReference type="OrthoDB" id="433548at2759"/>
<name>A0A812R226_9DINO</name>
<protein>
    <submittedName>
        <fullName evidence="3">Uncharacterized protein</fullName>
    </submittedName>
</protein>
<dbReference type="AlphaFoldDB" id="A0A812R226"/>
<sequence>MVEITPPLAHMCDRFSPVSSLGACLSTSGFLLPAALSFRQCGEHAPASQPATHLRSHRVGCSLLPFAAQVAQRRRHWRSNLRRLRQARAQGREGSQADGLQAAGAFGITDITVRQEIEERLGALRGKMDAIRQGDEGAIQRSHRNGSELHGSVFWCDSDPDVAAGADVLRGSGLALQTFTEPEALLQAYDAYPQDVLCIMSSMMEGNGRKERGAMNALGLFASIRRRVEVSEGLKQPLLAVISCSADEAAARAAGAEIVVFGSRIKAQNLATRTSLDTLEQDVAGLKTMLAATPASQDSVEELKVVVQGFEDRLQSLASRDEGPPPDCEHCGNTFAPDSNFCRQCGKPRRGSKESSPEGLQRLQAQVTDLSERLNALVAAQIKRSGGQREEIQDEFVSLAATLQKACSFCFESARRTSTVTLGQAADGPNDWARHLSSAVAASGGAGTVSRSLKLAVARPRSLPPWHIKLRHAESKWQMQYAALCMCGWSICGWKQAMRDLYYEAQPWNEEDDNPWEDVPVSDSMHHRIDQGTSTTEASPSTAHPASDEDWQELNSSSVTLLCPSQAPVDQSLGDANAGLATVPSEDAGALVDADASPCQDQGTSMTPVLAERAVADATVPLRTSPSTHSAAVQATMDFAGEIPDGLPKEFCAEVDLATRDRHAQTEPAGPRKASKTQRDQEPRMQRTQRAKGMSTMPEVSNVAHRRQTNRSAMKDNGLPTVLKDLAQTFSARRHSKEGHHKDASQKESVQKDAAQKEGIKDAHKEGAQSRHQNPRPQGPGRVASVDAKDRPLSVFAKRQAGQLTKEEEPAKPKSADPSSRKSADTPSREERSPDRRSGRPSRQDHASSAPAQRGRQSTSPKETAARRSRSDADKNRDKDMKDMPEVDLFQIPEQLREARRRTSELEAQLAELRQRLQQQEHRVL</sequence>
<organism evidence="3 4">
    <name type="scientific">Symbiodinium natans</name>
    <dbReference type="NCBI Taxonomy" id="878477"/>
    <lineage>
        <taxon>Eukaryota</taxon>
        <taxon>Sar</taxon>
        <taxon>Alveolata</taxon>
        <taxon>Dinophyceae</taxon>
        <taxon>Suessiales</taxon>
        <taxon>Symbiodiniaceae</taxon>
        <taxon>Symbiodinium</taxon>
    </lineage>
</organism>
<accession>A0A812R226</accession>
<feature type="non-terminal residue" evidence="3">
    <location>
        <position position="1"/>
    </location>
</feature>
<feature type="compositionally biased region" description="Basic and acidic residues" evidence="2">
    <location>
        <begin position="740"/>
        <end position="769"/>
    </location>
</feature>
<proteinExistence type="predicted"/>
<evidence type="ECO:0000313" key="3">
    <source>
        <dbReference type="EMBL" id="CAE7415419.1"/>
    </source>
</evidence>
<feature type="region of interest" description="Disordered" evidence="2">
    <location>
        <begin position="662"/>
        <end position="895"/>
    </location>
</feature>
<keyword evidence="4" id="KW-1185">Reference proteome</keyword>
<evidence type="ECO:0000313" key="4">
    <source>
        <dbReference type="Proteomes" id="UP000604046"/>
    </source>
</evidence>